<organism evidence="4 5">
    <name type="scientific">Candidatus Obscuribacter phosphatis</name>
    <dbReference type="NCBI Taxonomy" id="1906157"/>
    <lineage>
        <taxon>Bacteria</taxon>
        <taxon>Bacillati</taxon>
        <taxon>Candidatus Melainabacteria</taxon>
        <taxon>Candidatus Obscuribacterales</taxon>
        <taxon>Candidatus Obscuribacteraceae</taxon>
        <taxon>Candidatus Obscuribacter</taxon>
    </lineage>
</organism>
<evidence type="ECO:0000313" key="5">
    <source>
        <dbReference type="Proteomes" id="UP000664277"/>
    </source>
</evidence>
<dbReference type="AlphaFoldDB" id="A0A8J7PL38"/>
<accession>A0A8J7PL38</accession>
<evidence type="ECO:0000256" key="3">
    <source>
        <dbReference type="ARBA" id="ARBA00023098"/>
    </source>
</evidence>
<keyword evidence="3" id="KW-0443">Lipid metabolism</keyword>
<gene>
    <name evidence="4" type="ORF">J0M35_09950</name>
</gene>
<evidence type="ECO:0000256" key="2">
    <source>
        <dbReference type="ARBA" id="ARBA00022963"/>
    </source>
</evidence>
<reference evidence="4" key="1">
    <citation type="submission" date="2021-02" db="EMBL/GenBank/DDBJ databases">
        <title>Genome-Resolved Metagenomics of a Microbial Community Performing Photosynthetic Biological Nutrient Removal.</title>
        <authorList>
            <person name="Mcdaniel E.A."/>
        </authorList>
    </citation>
    <scope>NUCLEOTIDE SEQUENCE</scope>
    <source>
        <strain evidence="4">UWPOB_OBS1</strain>
    </source>
</reference>
<dbReference type="SUPFAM" id="SSF53474">
    <property type="entry name" value="alpha/beta-Hydrolases"/>
    <property type="match status" value="1"/>
</dbReference>
<protein>
    <submittedName>
        <fullName evidence="4">Uncharacterized protein</fullName>
    </submittedName>
</protein>
<dbReference type="Pfam" id="PF03403">
    <property type="entry name" value="PAF-AH_p_II"/>
    <property type="match status" value="1"/>
</dbReference>
<name>A0A8J7PL38_9BACT</name>
<keyword evidence="2" id="KW-0442">Lipid degradation</keyword>
<dbReference type="Proteomes" id="UP000664277">
    <property type="component" value="Unassembled WGS sequence"/>
</dbReference>
<dbReference type="InterPro" id="IPR029058">
    <property type="entry name" value="AB_hydrolase_fold"/>
</dbReference>
<sequence>MANSQARAPGLANPQKPWRHLLLSLGGIIAAASADVSAVVIANNRALAAPHSDIERPCQNRNLVMTDLVLKDEKRGKELEIKVVAPSVVSNEKLPVIIFSHGVRGSAENYAPLTDYFARHGYICIKPTHQDSFKLMRDSVRNEVGPAKIAKLKELLAETRSGMNVPMGEGAFRDWASRPQDISLIIDKLSYIESCIPSLKGSLDAGRVGIAGHSFGAHTVQVTAGMTIGGNRQWQDPRPLAFLCISPQGTDLNGADQVKVEKTAWQNIERPLMVITGTADSGRNGQPYTWRTEPYTLSKPPHKYLLVFQDAGHNMGGISGNSIAMTNKANGAESALVERVGRAACAFFDLYLKGKATALTEMEAAEKKLSPSSFFYSK</sequence>
<evidence type="ECO:0000313" key="4">
    <source>
        <dbReference type="EMBL" id="MBN8660675.1"/>
    </source>
</evidence>
<evidence type="ECO:0000256" key="1">
    <source>
        <dbReference type="ARBA" id="ARBA00022801"/>
    </source>
</evidence>
<dbReference type="GO" id="GO:0016042">
    <property type="term" value="P:lipid catabolic process"/>
    <property type="evidence" value="ECO:0007669"/>
    <property type="project" value="UniProtKB-KW"/>
</dbReference>
<keyword evidence="1" id="KW-0378">Hydrolase</keyword>
<dbReference type="Gene3D" id="3.40.50.1820">
    <property type="entry name" value="alpha/beta hydrolase"/>
    <property type="match status" value="1"/>
</dbReference>
<comment type="caution">
    <text evidence="4">The sequence shown here is derived from an EMBL/GenBank/DDBJ whole genome shotgun (WGS) entry which is preliminary data.</text>
</comment>
<dbReference type="PANTHER" id="PTHR10272">
    <property type="entry name" value="PLATELET-ACTIVATING FACTOR ACETYLHYDROLASE"/>
    <property type="match status" value="1"/>
</dbReference>
<dbReference type="EMBL" id="JAFLCK010000012">
    <property type="protein sequence ID" value="MBN8660675.1"/>
    <property type="molecule type" value="Genomic_DNA"/>
</dbReference>
<dbReference type="GO" id="GO:0003847">
    <property type="term" value="F:1-alkyl-2-acetylglycerophosphocholine esterase activity"/>
    <property type="evidence" value="ECO:0007669"/>
    <property type="project" value="TreeGrafter"/>
</dbReference>
<proteinExistence type="predicted"/>
<dbReference type="PANTHER" id="PTHR10272:SF0">
    <property type="entry name" value="PLATELET-ACTIVATING FACTOR ACETYLHYDROLASE"/>
    <property type="match status" value="1"/>
</dbReference>